<reference evidence="3" key="1">
    <citation type="submission" date="2022-04" db="EMBL/GenBank/DDBJ databases">
        <title>Roseibium sp. CAU 1639 isolated from mud.</title>
        <authorList>
            <person name="Kim W."/>
        </authorList>
    </citation>
    <scope>NUCLEOTIDE SEQUENCE</scope>
    <source>
        <strain evidence="3">CAU 1639</strain>
    </source>
</reference>
<dbReference type="EMBL" id="JALNMJ010000031">
    <property type="protein sequence ID" value="MCK7615785.1"/>
    <property type="molecule type" value="Genomic_DNA"/>
</dbReference>
<accession>A0ABT0H271</accession>
<keyword evidence="4" id="KW-1185">Reference proteome</keyword>
<dbReference type="RefSeq" id="WP_248159593.1">
    <property type="nucleotide sequence ID" value="NZ_JALNMJ010000031.1"/>
</dbReference>
<protein>
    <submittedName>
        <fullName evidence="3">Transporter substrate-binding domain-containing protein</fullName>
    </submittedName>
</protein>
<keyword evidence="1" id="KW-0732">Signal</keyword>
<dbReference type="PANTHER" id="PTHR35936:SF25">
    <property type="entry name" value="ABC TRANSPORTER SUBSTRATE-BINDING PROTEIN"/>
    <property type="match status" value="1"/>
</dbReference>
<organism evidence="3 4">
    <name type="scientific">Roseibium sediminicola</name>
    <dbReference type="NCBI Taxonomy" id="2933272"/>
    <lineage>
        <taxon>Bacteria</taxon>
        <taxon>Pseudomonadati</taxon>
        <taxon>Pseudomonadota</taxon>
        <taxon>Alphaproteobacteria</taxon>
        <taxon>Hyphomicrobiales</taxon>
        <taxon>Stappiaceae</taxon>
        <taxon>Roseibium</taxon>
    </lineage>
</organism>
<gene>
    <name evidence="3" type="ORF">M0H32_26820</name>
</gene>
<proteinExistence type="predicted"/>
<dbReference type="SUPFAM" id="SSF53850">
    <property type="entry name" value="Periplasmic binding protein-like II"/>
    <property type="match status" value="1"/>
</dbReference>
<evidence type="ECO:0000256" key="1">
    <source>
        <dbReference type="ARBA" id="ARBA00022729"/>
    </source>
</evidence>
<dbReference type="InterPro" id="IPR001638">
    <property type="entry name" value="Solute-binding_3/MltF_N"/>
</dbReference>
<evidence type="ECO:0000313" key="3">
    <source>
        <dbReference type="EMBL" id="MCK7615785.1"/>
    </source>
</evidence>
<sequence>MHRNRFAATWQFLAATLGLTGLPPGAAGEPVEIVTMVQDAEYPPYMSSDLNGASGIYAEIVQEADRRMPAYEIDLKATPWSRAMHLVRSGQVDALVGTYHRRQERPWLRRYSAAIMYENIYVYCHKGVAEKSWSYPEDYAGLVFGNNKGFETPGRAFFDMVAKGEIFLTEEQNTTINLRLLQYGRFDCYVQEEAVAGPILAEKAYDNIIPVKQVTFESVHVGVSVKWNAETADTFLEAFDKVIAEMKTDGTIDGIIFRNAMN</sequence>
<evidence type="ECO:0000259" key="2">
    <source>
        <dbReference type="Pfam" id="PF00497"/>
    </source>
</evidence>
<feature type="domain" description="Solute-binding protein family 3/N-terminal" evidence="2">
    <location>
        <begin position="35"/>
        <end position="255"/>
    </location>
</feature>
<evidence type="ECO:0000313" key="4">
    <source>
        <dbReference type="Proteomes" id="UP001431221"/>
    </source>
</evidence>
<dbReference type="Gene3D" id="3.40.190.10">
    <property type="entry name" value="Periplasmic binding protein-like II"/>
    <property type="match status" value="2"/>
</dbReference>
<dbReference type="PANTHER" id="PTHR35936">
    <property type="entry name" value="MEMBRANE-BOUND LYTIC MUREIN TRANSGLYCOSYLASE F"/>
    <property type="match status" value="1"/>
</dbReference>
<dbReference type="Pfam" id="PF00497">
    <property type="entry name" value="SBP_bac_3"/>
    <property type="match status" value="1"/>
</dbReference>
<name>A0ABT0H271_9HYPH</name>
<comment type="caution">
    <text evidence="3">The sequence shown here is derived from an EMBL/GenBank/DDBJ whole genome shotgun (WGS) entry which is preliminary data.</text>
</comment>
<dbReference type="Proteomes" id="UP001431221">
    <property type="component" value="Unassembled WGS sequence"/>
</dbReference>